<dbReference type="PROSITE" id="PS51935">
    <property type="entry name" value="NLPC_P60"/>
    <property type="match status" value="1"/>
</dbReference>
<comment type="caution">
    <text evidence="6">The sequence shown here is derived from an EMBL/GenBank/DDBJ whole genome shotgun (WGS) entry which is preliminary data.</text>
</comment>
<dbReference type="Proteomes" id="UP000249248">
    <property type="component" value="Unassembled WGS sequence"/>
</dbReference>
<protein>
    <submittedName>
        <fullName evidence="6">Hydrolase Nlp/P60</fullName>
    </submittedName>
</protein>
<evidence type="ECO:0000259" key="5">
    <source>
        <dbReference type="PROSITE" id="PS51935"/>
    </source>
</evidence>
<dbReference type="PANTHER" id="PTHR47053">
    <property type="entry name" value="MUREIN DD-ENDOPEPTIDASE MEPH-RELATED"/>
    <property type="match status" value="1"/>
</dbReference>
<keyword evidence="2" id="KW-0645">Protease</keyword>
<comment type="similarity">
    <text evidence="1">Belongs to the peptidase C40 family.</text>
</comment>
<name>A0A2W1NMF7_9FLAO</name>
<dbReference type="InterPro" id="IPR038765">
    <property type="entry name" value="Papain-like_cys_pep_sf"/>
</dbReference>
<reference evidence="6 7" key="1">
    <citation type="submission" date="2018-06" db="EMBL/GenBank/DDBJ databases">
        <title>The draft genome sequence of Crocinitomix sp. SM1701.</title>
        <authorList>
            <person name="Zhang X."/>
        </authorList>
    </citation>
    <scope>NUCLEOTIDE SEQUENCE [LARGE SCALE GENOMIC DNA]</scope>
    <source>
        <strain evidence="6 7">SM1701</strain>
    </source>
</reference>
<evidence type="ECO:0000313" key="7">
    <source>
        <dbReference type="Proteomes" id="UP000249248"/>
    </source>
</evidence>
<dbReference type="GO" id="GO:0006508">
    <property type="term" value="P:proteolysis"/>
    <property type="evidence" value="ECO:0007669"/>
    <property type="project" value="UniProtKB-KW"/>
</dbReference>
<dbReference type="RefSeq" id="WP_111063441.1">
    <property type="nucleotide sequence ID" value="NZ_JBHUCU010000007.1"/>
</dbReference>
<dbReference type="Gene3D" id="2.30.30.40">
    <property type="entry name" value="SH3 Domains"/>
    <property type="match status" value="1"/>
</dbReference>
<dbReference type="AlphaFoldDB" id="A0A2W1NMF7"/>
<accession>A0A2W1NMF7</accession>
<dbReference type="SUPFAM" id="SSF54001">
    <property type="entry name" value="Cysteine proteinases"/>
    <property type="match status" value="1"/>
</dbReference>
<feature type="domain" description="NlpC/P60" evidence="5">
    <location>
        <begin position="129"/>
        <end position="256"/>
    </location>
</feature>
<dbReference type="PANTHER" id="PTHR47053:SF1">
    <property type="entry name" value="MUREIN DD-ENDOPEPTIDASE MEPH-RELATED"/>
    <property type="match status" value="1"/>
</dbReference>
<dbReference type="GO" id="GO:0008234">
    <property type="term" value="F:cysteine-type peptidase activity"/>
    <property type="evidence" value="ECO:0007669"/>
    <property type="project" value="UniProtKB-KW"/>
</dbReference>
<proteinExistence type="inferred from homology"/>
<keyword evidence="7" id="KW-1185">Reference proteome</keyword>
<dbReference type="InterPro" id="IPR000064">
    <property type="entry name" value="NLP_P60_dom"/>
</dbReference>
<dbReference type="Pfam" id="PF18348">
    <property type="entry name" value="SH3_16"/>
    <property type="match status" value="1"/>
</dbReference>
<dbReference type="Gene3D" id="3.90.1720.10">
    <property type="entry name" value="endopeptidase domain like (from Nostoc punctiforme)"/>
    <property type="match status" value="1"/>
</dbReference>
<sequence length="256" mass="28856">MNTNKSHAICLLSVCPLRASENDAAEMVSQLIFGDYVTILTAGRPWVKVRNESDGYEGWMDFKQLKFIDEATFQAGIKRKDPVVANTQLIVEGPYGEMTIMSAATLPFFDGLSCKIAEAEYVLKQPLIQAKKTDLFKIAQSYLNTPYLWGGKSFFGIDCSGLVQNIFKTLQINAPRDASQQVKFGTPIAWEKREAFDLVFFTTSSDKVTHVGVLLDKNSILHAHGRVRIDTCDEKGIFNAEQQKYTHSYHSIKRWI</sequence>
<dbReference type="InterPro" id="IPR051202">
    <property type="entry name" value="Peptidase_C40"/>
</dbReference>
<organism evidence="6 7">
    <name type="scientific">Putridiphycobacter roseus</name>
    <dbReference type="NCBI Taxonomy" id="2219161"/>
    <lineage>
        <taxon>Bacteria</taxon>
        <taxon>Pseudomonadati</taxon>
        <taxon>Bacteroidota</taxon>
        <taxon>Flavobacteriia</taxon>
        <taxon>Flavobacteriales</taxon>
        <taxon>Crocinitomicaceae</taxon>
        <taxon>Putridiphycobacter</taxon>
    </lineage>
</organism>
<evidence type="ECO:0000256" key="3">
    <source>
        <dbReference type="ARBA" id="ARBA00022801"/>
    </source>
</evidence>
<gene>
    <name evidence="6" type="ORF">DNU06_11285</name>
</gene>
<dbReference type="Pfam" id="PF00877">
    <property type="entry name" value="NLPC_P60"/>
    <property type="match status" value="1"/>
</dbReference>
<dbReference type="EMBL" id="QKSB01000006">
    <property type="protein sequence ID" value="PZE16832.1"/>
    <property type="molecule type" value="Genomic_DNA"/>
</dbReference>
<dbReference type="InterPro" id="IPR041382">
    <property type="entry name" value="SH3_16"/>
</dbReference>
<evidence type="ECO:0000256" key="4">
    <source>
        <dbReference type="ARBA" id="ARBA00022807"/>
    </source>
</evidence>
<evidence type="ECO:0000256" key="2">
    <source>
        <dbReference type="ARBA" id="ARBA00022670"/>
    </source>
</evidence>
<evidence type="ECO:0000313" key="6">
    <source>
        <dbReference type="EMBL" id="PZE16832.1"/>
    </source>
</evidence>
<evidence type="ECO:0000256" key="1">
    <source>
        <dbReference type="ARBA" id="ARBA00007074"/>
    </source>
</evidence>
<keyword evidence="3 6" id="KW-0378">Hydrolase</keyword>
<keyword evidence="4" id="KW-0788">Thiol protease</keyword>
<dbReference type="OrthoDB" id="9813368at2"/>